<dbReference type="AlphaFoldDB" id="A0A7M5UCI3"/>
<evidence type="ECO:0000313" key="3">
    <source>
        <dbReference type="Proteomes" id="UP000594262"/>
    </source>
</evidence>
<proteinExistence type="predicted"/>
<dbReference type="Gene3D" id="1.10.1410.40">
    <property type="match status" value="1"/>
</dbReference>
<evidence type="ECO:0000313" key="2">
    <source>
        <dbReference type="EnsemblMetazoa" id="CLYHEMP008963.1"/>
    </source>
</evidence>
<organism evidence="2 3">
    <name type="scientific">Clytia hemisphaerica</name>
    <dbReference type="NCBI Taxonomy" id="252671"/>
    <lineage>
        <taxon>Eukaryota</taxon>
        <taxon>Metazoa</taxon>
        <taxon>Cnidaria</taxon>
        <taxon>Hydrozoa</taxon>
        <taxon>Hydroidolina</taxon>
        <taxon>Leptothecata</taxon>
        <taxon>Obeliida</taxon>
        <taxon>Clytiidae</taxon>
        <taxon>Clytia</taxon>
    </lineage>
</organism>
<dbReference type="Pfam" id="PF20266">
    <property type="entry name" value="Mab-21_C"/>
    <property type="match status" value="1"/>
</dbReference>
<keyword evidence="3" id="KW-1185">Reference proteome</keyword>
<sequence>MLWTCEKYPPNDPFWSDDNASIFRILKYMITDLHKNFERRFLPYYFIPEINLLSYLNSEIVRKLTRALYVIKQDVENYLPQHSQKVLILSESALNIINKWGPVACSVYLHGMESPDIHLLLKRPDIVSRFSEYLEDSLRLER</sequence>
<name>A0A7M5UCI3_9CNID</name>
<evidence type="ECO:0000259" key="1">
    <source>
        <dbReference type="Pfam" id="PF20266"/>
    </source>
</evidence>
<dbReference type="Proteomes" id="UP000594262">
    <property type="component" value="Unplaced"/>
</dbReference>
<dbReference type="EnsemblMetazoa" id="CLYHEMT008963.1">
    <property type="protein sequence ID" value="CLYHEMP008963.1"/>
    <property type="gene ID" value="CLYHEMG008963"/>
</dbReference>
<dbReference type="InterPro" id="IPR046906">
    <property type="entry name" value="Mab-21_HhH/H2TH-like"/>
</dbReference>
<protein>
    <recommendedName>
        <fullName evidence="1">Mab-21-like HhH/H2TH-like domain-containing protein</fullName>
    </recommendedName>
</protein>
<dbReference type="OrthoDB" id="5974723at2759"/>
<feature type="domain" description="Mab-21-like HhH/H2TH-like" evidence="1">
    <location>
        <begin position="1"/>
        <end position="65"/>
    </location>
</feature>
<reference evidence="2" key="1">
    <citation type="submission" date="2021-01" db="UniProtKB">
        <authorList>
            <consortium name="EnsemblMetazoa"/>
        </authorList>
    </citation>
    <scope>IDENTIFICATION</scope>
</reference>
<accession>A0A7M5UCI3</accession>